<feature type="transmembrane region" description="Helical" evidence="2">
    <location>
        <begin position="163"/>
        <end position="181"/>
    </location>
</feature>
<sequence length="245" mass="26107">MSPAPGRHGDATAPAHGDAPAQAPASTIKINNRALHKYDRMPAGKQTAIWQADPGADGNRLAYVHVPHDAPKRGRTARPPFTVTGPNGELLCSVQPAGGGVYDVYGGDGAALGRITRSSGRLLPWPRRVRWTVQAGGAPVGQSLTGTVGTGKGWTAMVLLSPLYFVAWAIMAAQGLVLLLIGEKDEAKKEAAWELEPPSRTQWRAAGDPEVAIDYRIGGVYRLASPRLDQRLAYAQAVLHVWDRG</sequence>
<keyword evidence="2" id="KW-0812">Transmembrane</keyword>
<reference evidence="3 4" key="1">
    <citation type="submission" date="2020-07" db="EMBL/GenBank/DDBJ databases">
        <title>Streptomyces isolated from Indian soil.</title>
        <authorList>
            <person name="Mandal S."/>
            <person name="Maiti P.K."/>
        </authorList>
    </citation>
    <scope>NUCLEOTIDE SEQUENCE [LARGE SCALE GENOMIC DNA]</scope>
    <source>
        <strain evidence="3 4">PSKA54</strain>
    </source>
</reference>
<proteinExistence type="predicted"/>
<feature type="region of interest" description="Disordered" evidence="1">
    <location>
        <begin position="1"/>
        <end position="25"/>
    </location>
</feature>
<dbReference type="EMBL" id="JACEQY010000029">
    <property type="protein sequence ID" value="MBA4864449.1"/>
    <property type="molecule type" value="Genomic_DNA"/>
</dbReference>
<evidence type="ECO:0000256" key="2">
    <source>
        <dbReference type="SAM" id="Phobius"/>
    </source>
</evidence>
<evidence type="ECO:0000313" key="4">
    <source>
        <dbReference type="Proteomes" id="UP000586976"/>
    </source>
</evidence>
<protein>
    <submittedName>
        <fullName evidence="3">Uncharacterized protein</fullName>
    </submittedName>
</protein>
<dbReference type="AlphaFoldDB" id="A0A7W2HI43"/>
<keyword evidence="2" id="KW-0472">Membrane</keyword>
<organism evidence="3 4">
    <name type="scientific">Streptomyces himalayensis subsp. aureolus</name>
    <dbReference type="NCBI Taxonomy" id="2758039"/>
    <lineage>
        <taxon>Bacteria</taxon>
        <taxon>Bacillati</taxon>
        <taxon>Actinomycetota</taxon>
        <taxon>Actinomycetes</taxon>
        <taxon>Kitasatosporales</taxon>
        <taxon>Streptomycetaceae</taxon>
        <taxon>Streptomyces</taxon>
        <taxon>Streptomyces himalayensis</taxon>
    </lineage>
</organism>
<name>A0A7W2HI43_9ACTN</name>
<evidence type="ECO:0000256" key="1">
    <source>
        <dbReference type="SAM" id="MobiDB-lite"/>
    </source>
</evidence>
<evidence type="ECO:0000313" key="3">
    <source>
        <dbReference type="EMBL" id="MBA4864449.1"/>
    </source>
</evidence>
<gene>
    <name evidence="3" type="ORF">H1V43_24465</name>
</gene>
<dbReference type="Proteomes" id="UP000586976">
    <property type="component" value="Unassembled WGS sequence"/>
</dbReference>
<keyword evidence="4" id="KW-1185">Reference proteome</keyword>
<accession>A0A7W2HI43</accession>
<comment type="caution">
    <text evidence="3">The sequence shown here is derived from an EMBL/GenBank/DDBJ whole genome shotgun (WGS) entry which is preliminary data.</text>
</comment>
<keyword evidence="2" id="KW-1133">Transmembrane helix</keyword>